<proteinExistence type="predicted"/>
<protein>
    <submittedName>
        <fullName evidence="6">DnaK suppressor protein</fullName>
    </submittedName>
</protein>
<dbReference type="Pfam" id="PF01258">
    <property type="entry name" value="zf-dskA_traR"/>
    <property type="match status" value="1"/>
</dbReference>
<name>A0A4U9HC94_SERRU</name>
<dbReference type="NCBIfam" id="NF008243">
    <property type="entry name" value="PRK11019.1"/>
    <property type="match status" value="1"/>
</dbReference>
<dbReference type="GO" id="GO:1900378">
    <property type="term" value="P:positive regulation of secondary metabolite biosynthetic process"/>
    <property type="evidence" value="ECO:0007669"/>
    <property type="project" value="TreeGrafter"/>
</dbReference>
<evidence type="ECO:0000256" key="3">
    <source>
        <dbReference type="ARBA" id="ARBA00022833"/>
    </source>
</evidence>
<gene>
    <name evidence="6" type="primary">ybiI</name>
    <name evidence="6" type="ORF">NCTC12971_01723</name>
</gene>
<evidence type="ECO:0000256" key="4">
    <source>
        <dbReference type="PROSITE-ProRule" id="PRU00510"/>
    </source>
</evidence>
<dbReference type="AlphaFoldDB" id="A0A4U9HC94"/>
<evidence type="ECO:0000256" key="1">
    <source>
        <dbReference type="ARBA" id="ARBA00022723"/>
    </source>
</evidence>
<dbReference type="GO" id="GO:0008270">
    <property type="term" value="F:zinc ion binding"/>
    <property type="evidence" value="ECO:0007669"/>
    <property type="project" value="UniProtKB-KW"/>
</dbReference>
<keyword evidence="1" id="KW-0479">Metal-binding</keyword>
<organism evidence="6 7">
    <name type="scientific">Serratia rubidaea</name>
    <name type="common">Serratia marinorubra</name>
    <dbReference type="NCBI Taxonomy" id="61652"/>
    <lineage>
        <taxon>Bacteria</taxon>
        <taxon>Pseudomonadati</taxon>
        <taxon>Pseudomonadota</taxon>
        <taxon>Gammaproteobacteria</taxon>
        <taxon>Enterobacterales</taxon>
        <taxon>Yersiniaceae</taxon>
        <taxon>Serratia</taxon>
    </lineage>
</organism>
<dbReference type="EMBL" id="LR590463">
    <property type="protein sequence ID" value="VTP61214.1"/>
    <property type="molecule type" value="Genomic_DNA"/>
</dbReference>
<evidence type="ECO:0000313" key="7">
    <source>
        <dbReference type="Proteomes" id="UP000307968"/>
    </source>
</evidence>
<dbReference type="SUPFAM" id="SSF57716">
    <property type="entry name" value="Glucocorticoid receptor-like (DNA-binding domain)"/>
    <property type="match status" value="1"/>
</dbReference>
<reference evidence="6 7" key="1">
    <citation type="submission" date="2019-05" db="EMBL/GenBank/DDBJ databases">
        <authorList>
            <consortium name="Pathogen Informatics"/>
        </authorList>
    </citation>
    <scope>NUCLEOTIDE SEQUENCE [LARGE SCALE GENOMIC DNA]</scope>
    <source>
        <strain evidence="6 7">NCTC12971</strain>
    </source>
</reference>
<dbReference type="PANTHER" id="PTHR38777">
    <property type="entry name" value="FELS-2 PROPHAGE PROTEIN"/>
    <property type="match status" value="1"/>
</dbReference>
<feature type="zinc finger region" description="dksA C4-type" evidence="4">
    <location>
        <begin position="39"/>
        <end position="63"/>
    </location>
</feature>
<keyword evidence="3" id="KW-0862">Zinc</keyword>
<feature type="domain" description="Zinc finger DksA/TraR C4-type" evidence="5">
    <location>
        <begin position="37"/>
        <end position="66"/>
    </location>
</feature>
<dbReference type="PANTHER" id="PTHR38777:SF1">
    <property type="entry name" value="DNAK SUPPRESSOR PROTEIN"/>
    <property type="match status" value="1"/>
</dbReference>
<evidence type="ECO:0000256" key="2">
    <source>
        <dbReference type="ARBA" id="ARBA00022771"/>
    </source>
</evidence>
<keyword evidence="2" id="KW-0863">Zinc-finger</keyword>
<evidence type="ECO:0000259" key="5">
    <source>
        <dbReference type="Pfam" id="PF01258"/>
    </source>
</evidence>
<dbReference type="Gene3D" id="1.20.120.910">
    <property type="entry name" value="DksA, coiled-coil domain"/>
    <property type="match status" value="1"/>
</dbReference>
<sequence>MASGWAADGAVQDQIDSTVDDAVQRARQALGHGESEHYCQECGEEIPLARRQALQGVRYCLNCQSALDKKTRRRQFIQPPRQQRQPTTLIPAGQGLLTGFFCAATSPALRQKVRFSYQY</sequence>
<accession>A0A4U9HC94</accession>
<dbReference type="Proteomes" id="UP000307968">
    <property type="component" value="Chromosome"/>
</dbReference>
<dbReference type="PROSITE" id="PS51128">
    <property type="entry name" value="ZF_DKSA_2"/>
    <property type="match status" value="1"/>
</dbReference>
<evidence type="ECO:0000313" key="6">
    <source>
        <dbReference type="EMBL" id="VTP61214.1"/>
    </source>
</evidence>
<dbReference type="InterPro" id="IPR000962">
    <property type="entry name" value="Znf_DskA_TraR"/>
</dbReference>